<feature type="transmembrane region" description="Helical" evidence="8">
    <location>
        <begin position="106"/>
        <end position="126"/>
    </location>
</feature>
<dbReference type="GeneID" id="37270677"/>
<dbReference type="GO" id="GO:0035673">
    <property type="term" value="F:oligopeptide transmembrane transporter activity"/>
    <property type="evidence" value="ECO:0007669"/>
    <property type="project" value="InterPro"/>
</dbReference>
<dbReference type="OrthoDB" id="77405at2759"/>
<organism evidence="9 10">
    <name type="scientific">Tilletiopsis washingtonensis</name>
    <dbReference type="NCBI Taxonomy" id="58919"/>
    <lineage>
        <taxon>Eukaryota</taxon>
        <taxon>Fungi</taxon>
        <taxon>Dikarya</taxon>
        <taxon>Basidiomycota</taxon>
        <taxon>Ustilaginomycotina</taxon>
        <taxon>Exobasidiomycetes</taxon>
        <taxon>Entylomatales</taxon>
        <taxon>Entylomatales incertae sedis</taxon>
        <taxon>Tilletiopsis</taxon>
    </lineage>
</organism>
<accession>A0A316Z405</accession>
<evidence type="ECO:0000256" key="7">
    <source>
        <dbReference type="SAM" id="MobiDB-lite"/>
    </source>
</evidence>
<protein>
    <submittedName>
        <fullName evidence="9">OPT superfamily oligopeptide transporter</fullName>
    </submittedName>
</protein>
<keyword evidence="5 8" id="KW-1133">Transmembrane helix</keyword>
<evidence type="ECO:0000256" key="5">
    <source>
        <dbReference type="ARBA" id="ARBA00022989"/>
    </source>
</evidence>
<dbReference type="PANTHER" id="PTHR31645:SF3">
    <property type="entry name" value="OLIGOPEPTIDE TRANSPORTER"/>
    <property type="match status" value="1"/>
</dbReference>
<reference evidence="9 10" key="1">
    <citation type="journal article" date="2018" name="Mol. Biol. Evol.">
        <title>Broad Genomic Sampling Reveals a Smut Pathogenic Ancestry of the Fungal Clade Ustilaginomycotina.</title>
        <authorList>
            <person name="Kijpornyongpan T."/>
            <person name="Mondo S.J."/>
            <person name="Barry K."/>
            <person name="Sandor L."/>
            <person name="Lee J."/>
            <person name="Lipzen A."/>
            <person name="Pangilinan J."/>
            <person name="LaButti K."/>
            <person name="Hainaut M."/>
            <person name="Henrissat B."/>
            <person name="Grigoriev I.V."/>
            <person name="Spatafora J.W."/>
            <person name="Aime M.C."/>
        </authorList>
    </citation>
    <scope>NUCLEOTIDE SEQUENCE [LARGE SCALE GENOMIC DNA]</scope>
    <source>
        <strain evidence="9 10">MCA 4186</strain>
    </source>
</reference>
<sequence length="727" mass="78400">MRTEIQQEPITAQRSPDAASEEKYLDEKADSKAEPQALAYEQAEGQWDESKERFTAQDLIDGNPFPEDTLPEETGPALTVRAVLVGTALGLVIGASNVYLGLKTGITFGGGLFGGILGFAVLKFMSRTFPAAFGGGSFGPRENVTVQSAATASSGLASMFVAAVPAMYRLGLLTTPRQDFGRLVTFSLVSAFYGCFFAIPLRKFYILKQKLIFPSPTATAIVIRSLHSTGGAAIAMKKVWVLVYSFVASIAWVVVNQYVPGILLDQHVFYWFYTWGWRTALAVDNWNWYTEITPAYTGAGMLAGMNASWSMLGGAFLAWGIIGPSLIATGQATGRQLEPMDPQSRWSYTSMNYKPLTQDIHEASPRYWLLWPGVFIMLLCSVTEVACNAPTIYRGFRGAFLSAKDMVQRKPVREFPGEIPDPAPKEQQVQWYYWVGGLVLSVIFTVVVCAVQFDMSVGLTILAILLAFIFSFIGIQCSGTTDTNPLTAVAKVSQLILGGVTKAEGRPINQARLENLIGGSIASSAAAHAVDMVGDLKTGHWVRASPRSQFWAQLAGSVFAIPFSAGLFVLFSSAYPCINDASIEECPFSVPSVAAWQAVAVAVTAPKLPVSLSSGLTAIFLGGFFSLLIVARYFWIPTKYHNYLPNGNAVGLSFVLPQIYVPIAMAFGATLAHFWNKKYTRSSELYMYSVAAGMVAGEGIGGVINAALTIGGVDGGVYGTTVGLPPW</sequence>
<feature type="transmembrane region" description="Helical" evidence="8">
    <location>
        <begin position="655"/>
        <end position="675"/>
    </location>
</feature>
<dbReference type="InterPro" id="IPR004813">
    <property type="entry name" value="OPT"/>
</dbReference>
<dbReference type="GO" id="GO:0000329">
    <property type="term" value="C:fungal-type vacuole membrane"/>
    <property type="evidence" value="ECO:0007669"/>
    <property type="project" value="TreeGrafter"/>
</dbReference>
<evidence type="ECO:0000313" key="9">
    <source>
        <dbReference type="EMBL" id="PWN96106.1"/>
    </source>
</evidence>
<evidence type="ECO:0000256" key="4">
    <source>
        <dbReference type="ARBA" id="ARBA00022692"/>
    </source>
</evidence>
<name>A0A316Z405_9BASI</name>
<feature type="transmembrane region" description="Helical" evidence="8">
    <location>
        <begin position="457"/>
        <end position="475"/>
    </location>
</feature>
<dbReference type="Proteomes" id="UP000245946">
    <property type="component" value="Unassembled WGS sequence"/>
</dbReference>
<feature type="transmembrane region" description="Helical" evidence="8">
    <location>
        <begin position="180"/>
        <end position="199"/>
    </location>
</feature>
<dbReference type="AlphaFoldDB" id="A0A316Z405"/>
<dbReference type="RefSeq" id="XP_025596385.1">
    <property type="nucleotide sequence ID" value="XM_025743133.1"/>
</dbReference>
<dbReference type="PANTHER" id="PTHR31645">
    <property type="entry name" value="OLIGOPEPTIDE TRANSPORTER YGL114W-RELATED"/>
    <property type="match status" value="1"/>
</dbReference>
<feature type="compositionally biased region" description="Polar residues" evidence="7">
    <location>
        <begin position="1"/>
        <end position="14"/>
    </location>
</feature>
<comment type="similarity">
    <text evidence="2">Belongs to the oligopeptide OPT transporter family.</text>
</comment>
<evidence type="ECO:0000256" key="6">
    <source>
        <dbReference type="ARBA" id="ARBA00023136"/>
    </source>
</evidence>
<feature type="transmembrane region" description="Helical" evidence="8">
    <location>
        <begin position="211"/>
        <end position="227"/>
    </location>
</feature>
<feature type="transmembrane region" description="Helical" evidence="8">
    <location>
        <begin position="616"/>
        <end position="635"/>
    </location>
</feature>
<keyword evidence="4 8" id="KW-0812">Transmembrane</keyword>
<feature type="transmembrane region" description="Helical" evidence="8">
    <location>
        <begin position="368"/>
        <end position="393"/>
    </location>
</feature>
<gene>
    <name evidence="9" type="ORF">FA09DRAFT_331688</name>
</gene>
<feature type="transmembrane region" description="Helical" evidence="8">
    <location>
        <begin position="78"/>
        <end position="99"/>
    </location>
</feature>
<evidence type="ECO:0000256" key="2">
    <source>
        <dbReference type="ARBA" id="ARBA00008807"/>
    </source>
</evidence>
<feature type="transmembrane region" description="Helical" evidence="8">
    <location>
        <begin position="146"/>
        <end position="168"/>
    </location>
</feature>
<dbReference type="STRING" id="58919.A0A316Z405"/>
<comment type="subcellular location">
    <subcellularLocation>
        <location evidence="1">Membrane</location>
        <topology evidence="1">Multi-pass membrane protein</topology>
    </subcellularLocation>
</comment>
<feature type="region of interest" description="Disordered" evidence="7">
    <location>
        <begin position="1"/>
        <end position="35"/>
    </location>
</feature>
<feature type="compositionally biased region" description="Basic and acidic residues" evidence="7">
    <location>
        <begin position="20"/>
        <end position="33"/>
    </location>
</feature>
<proteinExistence type="inferred from homology"/>
<evidence type="ECO:0000313" key="10">
    <source>
        <dbReference type="Proteomes" id="UP000245946"/>
    </source>
</evidence>
<evidence type="ECO:0000256" key="8">
    <source>
        <dbReference type="SAM" id="Phobius"/>
    </source>
</evidence>
<dbReference type="EMBL" id="KZ819301">
    <property type="protein sequence ID" value="PWN96106.1"/>
    <property type="molecule type" value="Genomic_DNA"/>
</dbReference>
<feature type="transmembrane region" description="Helical" evidence="8">
    <location>
        <begin position="550"/>
        <end position="571"/>
    </location>
</feature>
<dbReference type="InterPro" id="IPR045035">
    <property type="entry name" value="YSL-like"/>
</dbReference>
<keyword evidence="3" id="KW-0813">Transport</keyword>
<evidence type="ECO:0000256" key="1">
    <source>
        <dbReference type="ARBA" id="ARBA00004141"/>
    </source>
</evidence>
<feature type="transmembrane region" description="Helical" evidence="8">
    <location>
        <begin position="309"/>
        <end position="330"/>
    </location>
</feature>
<dbReference type="NCBIfam" id="TIGR00728">
    <property type="entry name" value="OPT_sfam"/>
    <property type="match status" value="1"/>
</dbReference>
<feature type="transmembrane region" description="Helical" evidence="8">
    <location>
        <begin position="239"/>
        <end position="259"/>
    </location>
</feature>
<dbReference type="Pfam" id="PF03169">
    <property type="entry name" value="OPT"/>
    <property type="match status" value="1"/>
</dbReference>
<keyword evidence="6 8" id="KW-0472">Membrane</keyword>
<evidence type="ECO:0000256" key="3">
    <source>
        <dbReference type="ARBA" id="ARBA00022448"/>
    </source>
</evidence>
<keyword evidence="10" id="KW-1185">Reference proteome</keyword>
<feature type="transmembrane region" description="Helical" evidence="8">
    <location>
        <begin position="431"/>
        <end position="450"/>
    </location>
</feature>